<dbReference type="NCBIfam" id="TIGR03534">
    <property type="entry name" value="RF_mod_PrmC"/>
    <property type="match status" value="1"/>
</dbReference>
<dbReference type="CDD" id="cd02440">
    <property type="entry name" value="AdoMet_MTases"/>
    <property type="match status" value="1"/>
</dbReference>
<dbReference type="Pfam" id="PF17827">
    <property type="entry name" value="PrmC_N"/>
    <property type="match status" value="1"/>
</dbReference>
<sequence length="308" mass="32667">MSPLFADVLSPDGFYSTRSLLGHATVRLKVSGIESPSQEARLILAWAAGCGPMGLLRLEGLEGPPLAHFISALGQRCSHVPWAYVTGQRDFWSLTLNVNRDTLIPRPDSETLIEALLAQVEECFGGAGGVRTILDLGTGSGCLLLAALRECPQAWGVGVDISARAARQAQANAARNGLAGRAAFMVGSWAEALGRGQGGFDVVLSNPPYIRQDEMPHLMAEVRDHEPWRALVAGQDGLQAYQELCTALPELMAPHGCAILELGQGQRDAVSALAAQQGLGVVACLRDLGGVERALVLRHAHADQPQTT</sequence>
<dbReference type="KEGG" id="swf:E3E12_00545"/>
<protein>
    <recommendedName>
        <fullName evidence="5">Release factor glutamine methyltransferase</fullName>
        <shortName evidence="5">RF MTase</shortName>
        <ecNumber evidence="5">2.1.1.297</ecNumber>
    </recommendedName>
    <alternativeName>
        <fullName evidence="5">N5-glutamine methyltransferase PrmC</fullName>
    </alternativeName>
    <alternativeName>
        <fullName evidence="5">Protein-(glutamine-N5) MTase PrmC</fullName>
    </alternativeName>
    <alternativeName>
        <fullName evidence="5">Protein-glutamine N-methyltransferase PrmC</fullName>
    </alternativeName>
</protein>
<accession>A0A4Y6UCQ9</accession>
<evidence type="ECO:0000256" key="4">
    <source>
        <dbReference type="ARBA" id="ARBA00048391"/>
    </source>
</evidence>
<dbReference type="InterPro" id="IPR029063">
    <property type="entry name" value="SAM-dependent_MTases_sf"/>
</dbReference>
<comment type="function">
    <text evidence="5">Methylates the class 1 translation termination release factors RF1/PrfA and RF2/PrfB on the glutamine residue of the universally conserved GGQ motif.</text>
</comment>
<dbReference type="EC" id="2.1.1.297" evidence="5"/>
<dbReference type="InterPro" id="IPR050320">
    <property type="entry name" value="N5-glutamine_MTase"/>
</dbReference>
<evidence type="ECO:0000256" key="1">
    <source>
        <dbReference type="ARBA" id="ARBA00022603"/>
    </source>
</evidence>
<keyword evidence="3 5" id="KW-0949">S-adenosyl-L-methionine</keyword>
<dbReference type="InterPro" id="IPR019874">
    <property type="entry name" value="RF_methyltr_PrmC"/>
</dbReference>
<evidence type="ECO:0000256" key="5">
    <source>
        <dbReference type="HAMAP-Rule" id="MF_02126"/>
    </source>
</evidence>
<evidence type="ECO:0000256" key="2">
    <source>
        <dbReference type="ARBA" id="ARBA00022679"/>
    </source>
</evidence>
<evidence type="ECO:0000313" key="8">
    <source>
        <dbReference type="EMBL" id="QDH14256.1"/>
    </source>
</evidence>
<organism evidence="8 9">
    <name type="scientific">Formicincola oecophyllae</name>
    <dbReference type="NCBI Taxonomy" id="2558361"/>
    <lineage>
        <taxon>Bacteria</taxon>
        <taxon>Pseudomonadati</taxon>
        <taxon>Pseudomonadota</taxon>
        <taxon>Alphaproteobacteria</taxon>
        <taxon>Acetobacterales</taxon>
        <taxon>Acetobacteraceae</taxon>
        <taxon>Formicincola</taxon>
    </lineage>
</organism>
<dbReference type="PANTHER" id="PTHR18895:SF74">
    <property type="entry name" value="MTRF1L RELEASE FACTOR GLUTAMINE METHYLTRANSFERASE"/>
    <property type="match status" value="1"/>
</dbReference>
<evidence type="ECO:0000259" key="6">
    <source>
        <dbReference type="Pfam" id="PF05175"/>
    </source>
</evidence>
<dbReference type="Proteomes" id="UP000318709">
    <property type="component" value="Chromosome"/>
</dbReference>
<name>A0A4Y6UCQ9_9PROT</name>
<feature type="binding site" evidence="5">
    <location>
        <position position="206"/>
    </location>
    <ligand>
        <name>S-adenosyl-L-methionine</name>
        <dbReference type="ChEBI" id="CHEBI:59789"/>
    </ligand>
</feature>
<comment type="catalytic activity">
    <reaction evidence="4 5">
        <text>L-glutaminyl-[peptide chain release factor] + S-adenosyl-L-methionine = N(5)-methyl-L-glutaminyl-[peptide chain release factor] + S-adenosyl-L-homocysteine + H(+)</text>
        <dbReference type="Rhea" id="RHEA:42896"/>
        <dbReference type="Rhea" id="RHEA-COMP:10271"/>
        <dbReference type="Rhea" id="RHEA-COMP:10272"/>
        <dbReference type="ChEBI" id="CHEBI:15378"/>
        <dbReference type="ChEBI" id="CHEBI:30011"/>
        <dbReference type="ChEBI" id="CHEBI:57856"/>
        <dbReference type="ChEBI" id="CHEBI:59789"/>
        <dbReference type="ChEBI" id="CHEBI:61891"/>
        <dbReference type="EC" id="2.1.1.297"/>
    </reaction>
</comment>
<keyword evidence="9" id="KW-1185">Reference proteome</keyword>
<reference evidence="8 9" key="1">
    <citation type="submission" date="2019-03" db="EMBL/GenBank/DDBJ databases">
        <title>The complete genome sequence of Swingsia_sp. F3b2 LMG30590(T).</title>
        <authorList>
            <person name="Chua K.-O."/>
            <person name="Chan K.-G."/>
            <person name="See-Too W.-S."/>
        </authorList>
    </citation>
    <scope>NUCLEOTIDE SEQUENCE [LARGE SCALE GENOMIC DNA]</scope>
    <source>
        <strain evidence="8 9">F3b2</strain>
    </source>
</reference>
<dbReference type="PROSITE" id="PS00092">
    <property type="entry name" value="N6_MTASE"/>
    <property type="match status" value="1"/>
</dbReference>
<keyword evidence="1 5" id="KW-0489">Methyltransferase</keyword>
<evidence type="ECO:0000259" key="7">
    <source>
        <dbReference type="Pfam" id="PF17827"/>
    </source>
</evidence>
<dbReference type="InterPro" id="IPR002052">
    <property type="entry name" value="DNA_methylase_N6_adenine_CS"/>
</dbReference>
<feature type="binding site" evidence="5">
    <location>
        <begin position="137"/>
        <end position="141"/>
    </location>
    <ligand>
        <name>S-adenosyl-L-methionine</name>
        <dbReference type="ChEBI" id="CHEBI:59789"/>
    </ligand>
</feature>
<dbReference type="Gene3D" id="3.40.50.150">
    <property type="entry name" value="Vaccinia Virus protein VP39"/>
    <property type="match status" value="1"/>
</dbReference>
<dbReference type="OrthoDB" id="9800643at2"/>
<dbReference type="PANTHER" id="PTHR18895">
    <property type="entry name" value="HEMK METHYLTRANSFERASE"/>
    <property type="match status" value="1"/>
</dbReference>
<dbReference type="GO" id="GO:0032259">
    <property type="term" value="P:methylation"/>
    <property type="evidence" value="ECO:0007669"/>
    <property type="project" value="UniProtKB-KW"/>
</dbReference>
<feature type="domain" description="Methyltransferase small" evidence="6">
    <location>
        <begin position="131"/>
        <end position="214"/>
    </location>
</feature>
<dbReference type="GO" id="GO:0102559">
    <property type="term" value="F:peptide chain release factor N(5)-glutamine methyltransferase activity"/>
    <property type="evidence" value="ECO:0007669"/>
    <property type="project" value="UniProtKB-EC"/>
</dbReference>
<dbReference type="GO" id="GO:0003676">
    <property type="term" value="F:nucleic acid binding"/>
    <property type="evidence" value="ECO:0007669"/>
    <property type="project" value="InterPro"/>
</dbReference>
<proteinExistence type="inferred from homology"/>
<dbReference type="Gene3D" id="1.10.8.10">
    <property type="entry name" value="DNA helicase RuvA subunit, C-terminal domain"/>
    <property type="match status" value="1"/>
</dbReference>
<feature type="binding site" evidence="5">
    <location>
        <begin position="206"/>
        <end position="209"/>
    </location>
    <ligand>
        <name>substrate</name>
    </ligand>
</feature>
<feature type="binding site" evidence="5">
    <location>
        <position position="189"/>
    </location>
    <ligand>
        <name>S-adenosyl-L-methionine</name>
        <dbReference type="ChEBI" id="CHEBI:59789"/>
    </ligand>
</feature>
<dbReference type="InterPro" id="IPR007848">
    <property type="entry name" value="Small_mtfrase_dom"/>
</dbReference>
<evidence type="ECO:0000313" key="9">
    <source>
        <dbReference type="Proteomes" id="UP000318709"/>
    </source>
</evidence>
<dbReference type="EMBL" id="CP038231">
    <property type="protein sequence ID" value="QDH14256.1"/>
    <property type="molecule type" value="Genomic_DNA"/>
</dbReference>
<gene>
    <name evidence="5 8" type="primary">prmC</name>
    <name evidence="8" type="ORF">E3E12_00545</name>
</gene>
<dbReference type="SUPFAM" id="SSF53335">
    <property type="entry name" value="S-adenosyl-L-methionine-dependent methyltransferases"/>
    <property type="match status" value="1"/>
</dbReference>
<dbReference type="InterPro" id="IPR040758">
    <property type="entry name" value="PrmC_N"/>
</dbReference>
<feature type="binding site" evidence="5">
    <location>
        <position position="160"/>
    </location>
    <ligand>
        <name>S-adenosyl-L-methionine</name>
        <dbReference type="ChEBI" id="CHEBI:59789"/>
    </ligand>
</feature>
<dbReference type="AlphaFoldDB" id="A0A4Y6UCQ9"/>
<comment type="similarity">
    <text evidence="5">Belongs to the protein N5-glutamine methyltransferase family. PrmC subfamily.</text>
</comment>
<dbReference type="NCBIfam" id="TIGR00536">
    <property type="entry name" value="hemK_fam"/>
    <property type="match status" value="1"/>
</dbReference>
<dbReference type="Pfam" id="PF05175">
    <property type="entry name" value="MTS"/>
    <property type="match status" value="1"/>
</dbReference>
<evidence type="ECO:0000256" key="3">
    <source>
        <dbReference type="ARBA" id="ARBA00022691"/>
    </source>
</evidence>
<dbReference type="HAMAP" id="MF_02126">
    <property type="entry name" value="RF_methyltr_PrmC"/>
    <property type="match status" value="1"/>
</dbReference>
<feature type="domain" description="Release factor glutamine methyltransferase N-terminal" evidence="7">
    <location>
        <begin position="20"/>
        <end position="87"/>
    </location>
</feature>
<dbReference type="InterPro" id="IPR004556">
    <property type="entry name" value="HemK-like"/>
</dbReference>
<keyword evidence="2 5" id="KW-0808">Transferase</keyword>